<feature type="region of interest" description="Disordered" evidence="4">
    <location>
        <begin position="57"/>
        <end position="141"/>
    </location>
</feature>
<sequence>SVRESRLARLLGSCISSLTCQVSVLAHVSGAPGDYQETLALVQFVSRIHRLRRRRLKGVGGGWSPGEEGSSSSVDPSSSEQSADTVIYLGPSVDDATDGEHPPGPGRARFPPFRSPAPPRRAPAVPLRVPQTPPPRRHLYPEEQWVDGPRFPRARVLEAIQVKGCLDRDRISRVEQWVATQEQWVATQEQLLAAQELWVDAPTSWKVQDARKSEDVSEDETDTTSSISTGVQTNDQDGEESWKADDELTPSSEAKSFGSKEMIEVPVRDDQVNESELAATMSAIENPLPESDQENVDHPLRALSREAIVEPVSDRECMQLVCFPSGPADRCETGIRKQ</sequence>
<evidence type="ECO:0000256" key="1">
    <source>
        <dbReference type="ARBA" id="ARBA00004245"/>
    </source>
</evidence>
<comment type="caution">
    <text evidence="3">Lacks conserved residue(s) required for the propagation of feature annotation.</text>
</comment>
<evidence type="ECO:0000256" key="4">
    <source>
        <dbReference type="SAM" id="MobiDB-lite"/>
    </source>
</evidence>
<dbReference type="PANTHER" id="PTHR21608:SF7">
    <property type="entry name" value="KINESIN-LIKE PROTEIN CG14535"/>
    <property type="match status" value="1"/>
</dbReference>
<feature type="domain" description="Kinesin motor" evidence="5">
    <location>
        <begin position="1"/>
        <end position="51"/>
    </location>
</feature>
<dbReference type="OrthoDB" id="6361791at2759"/>
<evidence type="ECO:0000256" key="3">
    <source>
        <dbReference type="PROSITE-ProRule" id="PRU00283"/>
    </source>
</evidence>
<evidence type="ECO:0000259" key="5">
    <source>
        <dbReference type="PROSITE" id="PS50067"/>
    </source>
</evidence>
<evidence type="ECO:0000313" key="6">
    <source>
        <dbReference type="EMBL" id="CAD7254687.1"/>
    </source>
</evidence>
<proteinExistence type="inferred from homology"/>
<feature type="compositionally biased region" description="Low complexity" evidence="4">
    <location>
        <begin position="65"/>
        <end position="82"/>
    </location>
</feature>
<dbReference type="AlphaFoldDB" id="A0A7R9AJ26"/>
<feature type="compositionally biased region" description="Basic and acidic residues" evidence="4">
    <location>
        <begin position="261"/>
        <end position="270"/>
    </location>
</feature>
<keyword evidence="2" id="KW-0206">Cytoskeleton</keyword>
<comment type="similarity">
    <text evidence="3">Belongs to the TRAFAC class myosin-kinesin ATPase superfamily. Kinesin family.</text>
</comment>
<feature type="region of interest" description="Disordered" evidence="4">
    <location>
        <begin position="206"/>
        <end position="270"/>
    </location>
</feature>
<evidence type="ECO:0000256" key="2">
    <source>
        <dbReference type="ARBA" id="ARBA00023212"/>
    </source>
</evidence>
<dbReference type="GO" id="GO:0003777">
    <property type="term" value="F:microtubule motor activity"/>
    <property type="evidence" value="ECO:0007669"/>
    <property type="project" value="InterPro"/>
</dbReference>
<organism evidence="6">
    <name type="scientific">Darwinula stevensoni</name>
    <dbReference type="NCBI Taxonomy" id="69355"/>
    <lineage>
        <taxon>Eukaryota</taxon>
        <taxon>Metazoa</taxon>
        <taxon>Ecdysozoa</taxon>
        <taxon>Arthropoda</taxon>
        <taxon>Crustacea</taxon>
        <taxon>Oligostraca</taxon>
        <taxon>Ostracoda</taxon>
        <taxon>Podocopa</taxon>
        <taxon>Podocopida</taxon>
        <taxon>Darwinulocopina</taxon>
        <taxon>Darwinuloidea</taxon>
        <taxon>Darwinulidae</taxon>
        <taxon>Darwinula</taxon>
    </lineage>
</organism>
<dbReference type="EMBL" id="LR911222">
    <property type="protein sequence ID" value="CAD7254687.1"/>
    <property type="molecule type" value="Genomic_DNA"/>
</dbReference>
<dbReference type="PANTHER" id="PTHR21608">
    <property type="entry name" value="KINESIN-LIKE PROTEIN CG14535"/>
    <property type="match status" value="1"/>
</dbReference>
<dbReference type="EMBL" id="CAJPEV010011704">
    <property type="protein sequence ID" value="CAG0906302.1"/>
    <property type="molecule type" value="Genomic_DNA"/>
</dbReference>
<dbReference type="GO" id="GO:0008017">
    <property type="term" value="F:microtubule binding"/>
    <property type="evidence" value="ECO:0007669"/>
    <property type="project" value="InterPro"/>
</dbReference>
<keyword evidence="7" id="KW-1185">Reference proteome</keyword>
<protein>
    <recommendedName>
        <fullName evidence="5">Kinesin motor domain-containing protein</fullName>
    </recommendedName>
</protein>
<gene>
    <name evidence="6" type="ORF">DSTB1V02_LOCUS14433</name>
</gene>
<dbReference type="Proteomes" id="UP000677054">
    <property type="component" value="Unassembled WGS sequence"/>
</dbReference>
<dbReference type="GO" id="GO:0015630">
    <property type="term" value="C:microtubule cytoskeleton"/>
    <property type="evidence" value="ECO:0007669"/>
    <property type="project" value="UniProtKB-ARBA"/>
</dbReference>
<dbReference type="PROSITE" id="PS50067">
    <property type="entry name" value="KINESIN_MOTOR_2"/>
    <property type="match status" value="1"/>
</dbReference>
<dbReference type="GO" id="GO:0005524">
    <property type="term" value="F:ATP binding"/>
    <property type="evidence" value="ECO:0007669"/>
    <property type="project" value="InterPro"/>
</dbReference>
<accession>A0A7R9AJ26</accession>
<reference evidence="6" key="1">
    <citation type="submission" date="2020-11" db="EMBL/GenBank/DDBJ databases">
        <authorList>
            <person name="Tran Van P."/>
        </authorList>
    </citation>
    <scope>NUCLEOTIDE SEQUENCE</scope>
</reference>
<dbReference type="InterPro" id="IPR001752">
    <property type="entry name" value="Kinesin_motor_dom"/>
</dbReference>
<feature type="non-terminal residue" evidence="6">
    <location>
        <position position="1"/>
    </location>
</feature>
<feature type="non-terminal residue" evidence="6">
    <location>
        <position position="338"/>
    </location>
</feature>
<keyword evidence="2" id="KW-0963">Cytoplasm</keyword>
<comment type="subcellular location">
    <subcellularLocation>
        <location evidence="1">Cytoplasm</location>
        <location evidence="1">Cytoskeleton</location>
    </subcellularLocation>
</comment>
<evidence type="ECO:0000313" key="7">
    <source>
        <dbReference type="Proteomes" id="UP000677054"/>
    </source>
</evidence>
<name>A0A7R9AJ26_9CRUS</name>
<dbReference type="InterPro" id="IPR027640">
    <property type="entry name" value="Kinesin-like_fam"/>
</dbReference>
<dbReference type="GO" id="GO:0007018">
    <property type="term" value="P:microtubule-based movement"/>
    <property type="evidence" value="ECO:0007669"/>
    <property type="project" value="InterPro"/>
</dbReference>